<dbReference type="SMART" id="SM00854">
    <property type="entry name" value="PGA_cap"/>
    <property type="match status" value="1"/>
</dbReference>
<evidence type="ECO:0000313" key="3">
    <source>
        <dbReference type="EMBL" id="MPL89592.1"/>
    </source>
</evidence>
<dbReference type="Gene3D" id="3.60.21.10">
    <property type="match status" value="1"/>
</dbReference>
<evidence type="ECO:0000259" key="2">
    <source>
        <dbReference type="SMART" id="SM00854"/>
    </source>
</evidence>
<dbReference type="PANTHER" id="PTHR33393">
    <property type="entry name" value="POLYGLUTAMINE SYNTHESIS ACCESSORY PROTEIN RV0574C-RELATED"/>
    <property type="match status" value="1"/>
</dbReference>
<sequence>MISEYIKYALLTATIFLGTKTEELPLPDPVTAPDSVTLTLIFAGDIMQHGPQIEAAWSEHDTAYNYHPCFSYVKPLVSSFDLAVANLEVTLAGAPYTGYPQFSAPDELAVAARDAGFDVLATANNHSCDRGNNGLIRTLRVLDSLGIARTGTFGDSIDYHKHHPLTLTKNNITFTLFNYTYGTNGLPFYPPAIVNITDTSQIISDLAAVDKEKTDFIIVFFHWGNEYQSQPSQTQINLAGLCRKHGADVIIGSHPHVLQRMEYDEPSDSLPGGFLLAYSLGNYVSNQRDRYRDGGAMISFTLSKTWNKKSVINPEYHLTWVYTPIRDGKKQYFILPARQFENDSTMDANASGKLRLFIADSDKLLGKENRRVPEYKPELSK</sequence>
<name>A0A644VFZ2_9ZZZZ</name>
<gene>
    <name evidence="3" type="ORF">SDC9_35634</name>
</gene>
<protein>
    <recommendedName>
        <fullName evidence="2">Capsule synthesis protein CapA domain-containing protein</fullName>
    </recommendedName>
</protein>
<dbReference type="EMBL" id="VSSQ01000283">
    <property type="protein sequence ID" value="MPL89592.1"/>
    <property type="molecule type" value="Genomic_DNA"/>
</dbReference>
<dbReference type="InterPro" id="IPR029052">
    <property type="entry name" value="Metallo-depent_PP-like"/>
</dbReference>
<dbReference type="SUPFAM" id="SSF56300">
    <property type="entry name" value="Metallo-dependent phosphatases"/>
    <property type="match status" value="1"/>
</dbReference>
<reference evidence="3" key="1">
    <citation type="submission" date="2019-08" db="EMBL/GenBank/DDBJ databases">
        <authorList>
            <person name="Kucharzyk K."/>
            <person name="Murdoch R.W."/>
            <person name="Higgins S."/>
            <person name="Loffler F."/>
        </authorList>
    </citation>
    <scope>NUCLEOTIDE SEQUENCE</scope>
</reference>
<dbReference type="InterPro" id="IPR052169">
    <property type="entry name" value="CW_Biosynth-Accessory"/>
</dbReference>
<evidence type="ECO:0000256" key="1">
    <source>
        <dbReference type="ARBA" id="ARBA00005662"/>
    </source>
</evidence>
<dbReference type="Pfam" id="PF09587">
    <property type="entry name" value="PGA_cap"/>
    <property type="match status" value="1"/>
</dbReference>
<proteinExistence type="inferred from homology"/>
<comment type="caution">
    <text evidence="3">The sequence shown here is derived from an EMBL/GenBank/DDBJ whole genome shotgun (WGS) entry which is preliminary data.</text>
</comment>
<dbReference type="AlphaFoldDB" id="A0A644VFZ2"/>
<dbReference type="InterPro" id="IPR019079">
    <property type="entry name" value="Capsule_synth_CapA"/>
</dbReference>
<feature type="domain" description="Capsule synthesis protein CapA" evidence="2">
    <location>
        <begin position="39"/>
        <end position="287"/>
    </location>
</feature>
<accession>A0A644VFZ2</accession>
<organism evidence="3">
    <name type="scientific">bioreactor metagenome</name>
    <dbReference type="NCBI Taxonomy" id="1076179"/>
    <lineage>
        <taxon>unclassified sequences</taxon>
        <taxon>metagenomes</taxon>
        <taxon>ecological metagenomes</taxon>
    </lineage>
</organism>
<comment type="similarity">
    <text evidence="1">Belongs to the CapA family.</text>
</comment>
<dbReference type="PANTHER" id="PTHR33393:SF12">
    <property type="entry name" value="CAPSULE BIOSYNTHESIS PROTEIN CAPA"/>
    <property type="match status" value="1"/>
</dbReference>
<dbReference type="CDD" id="cd07381">
    <property type="entry name" value="MPP_CapA"/>
    <property type="match status" value="1"/>
</dbReference>